<gene>
    <name evidence="1" type="ORF">J2X87_004368</name>
</gene>
<name>A0ACC6JSI5_9PSED</name>
<proteinExistence type="predicted"/>
<protein>
    <submittedName>
        <fullName evidence="1">Uncharacterized protein</fullName>
    </submittedName>
</protein>
<organism evidence="1 2">
    <name type="scientific">Pseudomonas synxantha</name>
    <dbReference type="NCBI Taxonomy" id="47883"/>
    <lineage>
        <taxon>Bacteria</taxon>
        <taxon>Pseudomonadati</taxon>
        <taxon>Pseudomonadota</taxon>
        <taxon>Gammaproteobacteria</taxon>
        <taxon>Pseudomonadales</taxon>
        <taxon>Pseudomonadaceae</taxon>
        <taxon>Pseudomonas</taxon>
    </lineage>
</organism>
<sequence length="39" mass="4278">MLRLLRSLTLIDPVALTPWGSPFVRRADLPAKGATRCQG</sequence>
<keyword evidence="2" id="KW-1185">Reference proteome</keyword>
<evidence type="ECO:0000313" key="1">
    <source>
        <dbReference type="EMBL" id="MDR6609270.1"/>
    </source>
</evidence>
<accession>A0ACC6JSI5</accession>
<dbReference type="Proteomes" id="UP001259420">
    <property type="component" value="Unassembled WGS sequence"/>
</dbReference>
<dbReference type="EMBL" id="JAVDSD010000010">
    <property type="protein sequence ID" value="MDR6609270.1"/>
    <property type="molecule type" value="Genomic_DNA"/>
</dbReference>
<reference evidence="1" key="1">
    <citation type="submission" date="2023-07" db="EMBL/GenBank/DDBJ databases">
        <title>Sorghum-associated microbial communities from plants grown in Nebraska, USA.</title>
        <authorList>
            <person name="Schachtman D."/>
        </authorList>
    </citation>
    <scope>NUCLEOTIDE SEQUENCE</scope>
    <source>
        <strain evidence="1">BE46</strain>
    </source>
</reference>
<comment type="caution">
    <text evidence="1">The sequence shown here is derived from an EMBL/GenBank/DDBJ whole genome shotgun (WGS) entry which is preliminary data.</text>
</comment>
<evidence type="ECO:0000313" key="2">
    <source>
        <dbReference type="Proteomes" id="UP001259420"/>
    </source>
</evidence>